<sequence length="133" mass="14702">MTVPRVVVDASAYIELLGSPEPALRHRLHTSSLVAPERIDLEIVHFLRKTTRLAPNTAEQATHIVRSLPQAPITRVPHRSLVDRIWTLRHAVTAYDAAYVALAERLDAPLVTTDAKLAHSNGHHAKIELFAAS</sequence>
<keyword evidence="1" id="KW-0540">Nuclease</keyword>
<feature type="domain" description="PIN" evidence="5">
    <location>
        <begin position="6"/>
        <end position="119"/>
    </location>
</feature>
<keyword evidence="7" id="KW-1185">Reference proteome</keyword>
<evidence type="ECO:0000256" key="3">
    <source>
        <dbReference type="ARBA" id="ARBA00022801"/>
    </source>
</evidence>
<dbReference type="RefSeq" id="WP_208325992.1">
    <property type="nucleotide sequence ID" value="NZ_FOWW01000008.1"/>
</dbReference>
<organism evidence="6 7">
    <name type="scientific">Amycolatopsis arida</name>
    <dbReference type="NCBI Taxonomy" id="587909"/>
    <lineage>
        <taxon>Bacteria</taxon>
        <taxon>Bacillati</taxon>
        <taxon>Actinomycetota</taxon>
        <taxon>Actinomycetes</taxon>
        <taxon>Pseudonocardiales</taxon>
        <taxon>Pseudonocardiaceae</taxon>
        <taxon>Amycolatopsis</taxon>
    </lineage>
</organism>
<dbReference type="PANTHER" id="PTHR35901:SF1">
    <property type="entry name" value="EXONUCLEASE VAPC9"/>
    <property type="match status" value="1"/>
</dbReference>
<evidence type="ECO:0000313" key="7">
    <source>
        <dbReference type="Proteomes" id="UP000198727"/>
    </source>
</evidence>
<keyword evidence="3" id="KW-0378">Hydrolase</keyword>
<proteinExistence type="predicted"/>
<keyword evidence="4" id="KW-0460">Magnesium</keyword>
<dbReference type="Pfam" id="PF01850">
    <property type="entry name" value="PIN"/>
    <property type="match status" value="1"/>
</dbReference>
<gene>
    <name evidence="6" type="ORF">SAMN05421810_108260</name>
</gene>
<dbReference type="SUPFAM" id="SSF88723">
    <property type="entry name" value="PIN domain-like"/>
    <property type="match status" value="1"/>
</dbReference>
<dbReference type="Gene3D" id="3.40.50.1010">
    <property type="entry name" value="5'-nuclease"/>
    <property type="match status" value="1"/>
</dbReference>
<keyword evidence="2" id="KW-0479">Metal-binding</keyword>
<dbReference type="GO" id="GO:0046872">
    <property type="term" value="F:metal ion binding"/>
    <property type="evidence" value="ECO:0007669"/>
    <property type="project" value="UniProtKB-KW"/>
</dbReference>
<evidence type="ECO:0000313" key="6">
    <source>
        <dbReference type="EMBL" id="SFQ51954.1"/>
    </source>
</evidence>
<protein>
    <submittedName>
        <fullName evidence="6">Predicted nucleic acid-binding protein, contains PIN domain</fullName>
    </submittedName>
</protein>
<dbReference type="InterPro" id="IPR029060">
    <property type="entry name" value="PIN-like_dom_sf"/>
</dbReference>
<dbReference type="AlphaFoldDB" id="A0A1I5Z660"/>
<dbReference type="PANTHER" id="PTHR35901">
    <property type="entry name" value="RIBONUCLEASE VAPC3"/>
    <property type="match status" value="1"/>
</dbReference>
<name>A0A1I5Z660_9PSEU</name>
<dbReference type="Proteomes" id="UP000198727">
    <property type="component" value="Unassembled WGS sequence"/>
</dbReference>
<evidence type="ECO:0000256" key="1">
    <source>
        <dbReference type="ARBA" id="ARBA00022722"/>
    </source>
</evidence>
<dbReference type="InterPro" id="IPR044153">
    <property type="entry name" value="PIN_Pae0151-like"/>
</dbReference>
<accession>A0A1I5Z660</accession>
<dbReference type="InterPro" id="IPR002716">
    <property type="entry name" value="PIN_dom"/>
</dbReference>
<dbReference type="STRING" id="587909.SAMN05421810_108260"/>
<evidence type="ECO:0000256" key="4">
    <source>
        <dbReference type="ARBA" id="ARBA00022842"/>
    </source>
</evidence>
<dbReference type="CDD" id="cd09873">
    <property type="entry name" value="PIN_Pae0151-like"/>
    <property type="match status" value="1"/>
</dbReference>
<evidence type="ECO:0000256" key="2">
    <source>
        <dbReference type="ARBA" id="ARBA00022723"/>
    </source>
</evidence>
<reference evidence="7" key="1">
    <citation type="submission" date="2016-10" db="EMBL/GenBank/DDBJ databases">
        <authorList>
            <person name="Varghese N."/>
            <person name="Submissions S."/>
        </authorList>
    </citation>
    <scope>NUCLEOTIDE SEQUENCE [LARGE SCALE GENOMIC DNA]</scope>
    <source>
        <strain evidence="7">CGMCC 4.5579</strain>
    </source>
</reference>
<dbReference type="EMBL" id="FOWW01000008">
    <property type="protein sequence ID" value="SFQ51954.1"/>
    <property type="molecule type" value="Genomic_DNA"/>
</dbReference>
<dbReference type="GO" id="GO:0004518">
    <property type="term" value="F:nuclease activity"/>
    <property type="evidence" value="ECO:0007669"/>
    <property type="project" value="UniProtKB-KW"/>
</dbReference>
<dbReference type="GO" id="GO:0016787">
    <property type="term" value="F:hydrolase activity"/>
    <property type="evidence" value="ECO:0007669"/>
    <property type="project" value="UniProtKB-KW"/>
</dbReference>
<dbReference type="InterPro" id="IPR051619">
    <property type="entry name" value="TypeII_TA_RNase_PINc/VapC"/>
</dbReference>
<evidence type="ECO:0000259" key="5">
    <source>
        <dbReference type="Pfam" id="PF01850"/>
    </source>
</evidence>